<organism evidence="1">
    <name type="scientific">freshwater metagenome</name>
    <dbReference type="NCBI Taxonomy" id="449393"/>
    <lineage>
        <taxon>unclassified sequences</taxon>
        <taxon>metagenomes</taxon>
        <taxon>ecological metagenomes</taxon>
    </lineage>
</organism>
<protein>
    <submittedName>
        <fullName evidence="1">Unannotated protein</fullName>
    </submittedName>
</protein>
<evidence type="ECO:0000313" key="1">
    <source>
        <dbReference type="EMBL" id="CAB4864997.1"/>
    </source>
</evidence>
<sequence length="216" mass="23354">MADREAVRLVAHLLQQLESGGLVRKQHRRAATGEENLLDALGERGHGDPALAEILEHLQAGRELTAAAIDHDQARQRGERLVVGGIVRAELRLALPVADPAREHLAHRGEVVGDAILQRADVELAVVALLRRATLEDHHRGDGVGAHEVRDVEALDPQRQHVEPQRLLELVQRLDPALATALGLQAVGLQREPGVALRELQQLALVTALGGAHLDA</sequence>
<gene>
    <name evidence="1" type="ORF">UFOPK3423_00443</name>
</gene>
<accession>A0A6J7D2A6</accession>
<proteinExistence type="predicted"/>
<name>A0A6J7D2A6_9ZZZZ</name>
<dbReference type="EMBL" id="CAFBLQ010000032">
    <property type="protein sequence ID" value="CAB4864997.1"/>
    <property type="molecule type" value="Genomic_DNA"/>
</dbReference>
<reference evidence="1" key="1">
    <citation type="submission" date="2020-05" db="EMBL/GenBank/DDBJ databases">
        <authorList>
            <person name="Chiriac C."/>
            <person name="Salcher M."/>
            <person name="Ghai R."/>
            <person name="Kavagutti S V."/>
        </authorList>
    </citation>
    <scope>NUCLEOTIDE SEQUENCE</scope>
</reference>
<dbReference type="AlphaFoldDB" id="A0A6J7D2A6"/>